<dbReference type="EMBL" id="VDUW01000004">
    <property type="protein sequence ID" value="TXL64920.1"/>
    <property type="molecule type" value="Genomic_DNA"/>
</dbReference>
<dbReference type="InterPro" id="IPR008927">
    <property type="entry name" value="6-PGluconate_DH-like_C_sf"/>
</dbReference>
<dbReference type="GO" id="GO:0016616">
    <property type="term" value="F:oxidoreductase activity, acting on the CH-OH group of donors, NAD or NADP as acceptor"/>
    <property type="evidence" value="ECO:0007669"/>
    <property type="project" value="InterPro"/>
</dbReference>
<dbReference type="PANTHER" id="PTHR48075:SF5">
    <property type="entry name" value="3-HYDROXYBUTYRYL-COA DEHYDROGENASE"/>
    <property type="match status" value="1"/>
</dbReference>
<comment type="caution">
    <text evidence="8">The sequence shown here is derived from an EMBL/GenBank/DDBJ whole genome shotgun (WGS) entry which is preliminary data.</text>
</comment>
<organism evidence="8 9">
    <name type="scientific">Cerasibacillus terrae</name>
    <dbReference type="NCBI Taxonomy" id="2498845"/>
    <lineage>
        <taxon>Bacteria</taxon>
        <taxon>Bacillati</taxon>
        <taxon>Bacillota</taxon>
        <taxon>Bacilli</taxon>
        <taxon>Bacillales</taxon>
        <taxon>Bacillaceae</taxon>
        <taxon>Cerasibacillus</taxon>
    </lineage>
</organism>
<dbReference type="Pfam" id="PF00725">
    <property type="entry name" value="3HCDH"/>
    <property type="match status" value="1"/>
</dbReference>
<feature type="binding site" evidence="5">
    <location>
        <position position="139"/>
    </location>
    <ligand>
        <name>NAD(+)</name>
        <dbReference type="ChEBI" id="CHEBI:57540"/>
    </ligand>
</feature>
<dbReference type="InterPro" id="IPR006176">
    <property type="entry name" value="3-OHacyl-CoA_DH_NAD-bd"/>
</dbReference>
<keyword evidence="5" id="KW-0520">NAD</keyword>
<reference evidence="8 9" key="1">
    <citation type="submission" date="2019-06" db="EMBL/GenBank/DDBJ databases">
        <title>Cerasibacillus sp. nov., isolated from maize field.</title>
        <authorList>
            <person name="Lin S.-Y."/>
            <person name="Tsai C.-F."/>
            <person name="Young C.-C."/>
        </authorList>
    </citation>
    <scope>NUCLEOTIDE SEQUENCE [LARGE SCALE GENOMIC DNA]</scope>
    <source>
        <strain evidence="8 9">CC-CFT480</strain>
    </source>
</reference>
<dbReference type="InterPro" id="IPR006108">
    <property type="entry name" value="3HC_DH_C"/>
</dbReference>
<evidence type="ECO:0000256" key="2">
    <source>
        <dbReference type="ARBA" id="ARBA00009463"/>
    </source>
</evidence>
<feature type="domain" description="3-hydroxyacyl-CoA dehydrogenase C-terminal" evidence="6">
    <location>
        <begin position="183"/>
        <end position="278"/>
    </location>
</feature>
<feature type="binding site" evidence="5">
    <location>
        <position position="88"/>
    </location>
    <ligand>
        <name>NAD(+)</name>
        <dbReference type="ChEBI" id="CHEBI:57540"/>
    </ligand>
</feature>
<dbReference type="AlphaFoldDB" id="A0A5C8NV06"/>
<dbReference type="PANTHER" id="PTHR48075">
    <property type="entry name" value="3-HYDROXYACYL-COA DEHYDROGENASE FAMILY PROTEIN"/>
    <property type="match status" value="1"/>
</dbReference>
<dbReference type="InterPro" id="IPR036291">
    <property type="entry name" value="NAD(P)-bd_dom_sf"/>
</dbReference>
<evidence type="ECO:0000259" key="7">
    <source>
        <dbReference type="Pfam" id="PF02737"/>
    </source>
</evidence>
<evidence type="ECO:0000256" key="1">
    <source>
        <dbReference type="ARBA" id="ARBA00005086"/>
    </source>
</evidence>
<feature type="binding site" evidence="5">
    <location>
        <position position="30"/>
    </location>
    <ligand>
        <name>NAD(+)</name>
        <dbReference type="ChEBI" id="CHEBI:57540"/>
    </ligand>
</feature>
<dbReference type="RefSeq" id="WP_147666577.1">
    <property type="nucleotide sequence ID" value="NZ_VDUW01000004.1"/>
</dbReference>
<dbReference type="Gene3D" id="1.10.1040.10">
    <property type="entry name" value="N-(1-d-carboxylethyl)-l-norvaline Dehydrogenase, domain 2"/>
    <property type="match status" value="1"/>
</dbReference>
<feature type="binding site" evidence="5">
    <location>
        <position position="93"/>
    </location>
    <ligand>
        <name>NAD(+)</name>
        <dbReference type="ChEBI" id="CHEBI:57540"/>
    </ligand>
</feature>
<dbReference type="GO" id="GO:0006631">
    <property type="term" value="P:fatty acid metabolic process"/>
    <property type="evidence" value="ECO:0007669"/>
    <property type="project" value="InterPro"/>
</dbReference>
<accession>A0A5C8NV06</accession>
<dbReference type="Gene3D" id="3.40.50.720">
    <property type="entry name" value="NAD(P)-binding Rossmann-like Domain"/>
    <property type="match status" value="1"/>
</dbReference>
<dbReference type="FunFam" id="3.40.50.720:FF:000009">
    <property type="entry name" value="Fatty oxidation complex, alpha subunit"/>
    <property type="match status" value="1"/>
</dbReference>
<dbReference type="InterPro" id="IPR013328">
    <property type="entry name" value="6PGD_dom2"/>
</dbReference>
<dbReference type="Proteomes" id="UP000321574">
    <property type="component" value="Unassembled WGS sequence"/>
</dbReference>
<dbReference type="Pfam" id="PF02737">
    <property type="entry name" value="3HCDH_N"/>
    <property type="match status" value="1"/>
</dbReference>
<name>A0A5C8NV06_9BACI</name>
<feature type="binding site" evidence="5">
    <location>
        <begin position="7"/>
        <end position="12"/>
    </location>
    <ligand>
        <name>NAD(+)</name>
        <dbReference type="ChEBI" id="CHEBI:57540"/>
    </ligand>
</feature>
<evidence type="ECO:0000313" key="8">
    <source>
        <dbReference type="EMBL" id="TXL64920.1"/>
    </source>
</evidence>
<dbReference type="InterPro" id="IPR022694">
    <property type="entry name" value="3-OHacyl-CoA_DH"/>
</dbReference>
<gene>
    <name evidence="8" type="ORF">FHP05_07145</name>
</gene>
<evidence type="ECO:0000259" key="6">
    <source>
        <dbReference type="Pfam" id="PF00725"/>
    </source>
</evidence>
<dbReference type="SUPFAM" id="SSF51735">
    <property type="entry name" value="NAD(P)-binding Rossmann-fold domains"/>
    <property type="match status" value="1"/>
</dbReference>
<evidence type="ECO:0000256" key="5">
    <source>
        <dbReference type="PIRSR" id="PIRSR000105-2"/>
    </source>
</evidence>
<feature type="binding site" evidence="5">
    <location>
        <position position="115"/>
    </location>
    <ligand>
        <name>NAD(+)</name>
        <dbReference type="ChEBI" id="CHEBI:57540"/>
    </ligand>
</feature>
<comment type="similarity">
    <text evidence="2">Belongs to the 3-hydroxyacyl-CoA dehydrogenase family.</text>
</comment>
<protein>
    <submittedName>
        <fullName evidence="8">3-hydroxybutyryl-CoA dehydrogenase</fullName>
    </submittedName>
</protein>
<evidence type="ECO:0000256" key="4">
    <source>
        <dbReference type="PIRSR" id="PIRSR000105-1"/>
    </source>
</evidence>
<keyword evidence="9" id="KW-1185">Reference proteome</keyword>
<proteinExistence type="inferred from homology"/>
<dbReference type="SUPFAM" id="SSF48179">
    <property type="entry name" value="6-phosphogluconate dehydrogenase C-terminal domain-like"/>
    <property type="match status" value="1"/>
</dbReference>
<dbReference type="PIRSF" id="PIRSF000105">
    <property type="entry name" value="HCDH"/>
    <property type="match status" value="1"/>
</dbReference>
<sequence length="279" mass="30766">MKIGVVGSGIMGNGIAQVFAMSGHTVILSDLNKQALDKAELVINQNVERVLKKSNQLDKKQTVLDCLTYTTDNSLLKDADLIVEAVTENMEVKRSVFKELDSFCTSKTILATNTSGLSITELANMTNRPGKVCGMHFFNPVPVMKLVEIVRGAETTDETIQFVQSLTKEMEKVSIVAKDSPLFVVNRILIPMLSEAMFVYGEGIASAEDIDSGMVYGTNQPIGPLRLADMIGLDTLLYVQETLLEETGDSKYRIPPILKQLVRAGHYGRKTNKGFYTYE</sequence>
<evidence type="ECO:0000256" key="3">
    <source>
        <dbReference type="ARBA" id="ARBA00023002"/>
    </source>
</evidence>
<dbReference type="OrthoDB" id="9771883at2"/>
<comment type="pathway">
    <text evidence="1">Lipid metabolism; butanoate metabolism.</text>
</comment>
<keyword evidence="3" id="KW-0560">Oxidoreductase</keyword>
<feature type="binding site" evidence="5">
    <location>
        <position position="270"/>
    </location>
    <ligand>
        <name>NAD(+)</name>
        <dbReference type="ChEBI" id="CHEBI:57540"/>
    </ligand>
</feature>
<dbReference type="GO" id="GO:0070403">
    <property type="term" value="F:NAD+ binding"/>
    <property type="evidence" value="ECO:0007669"/>
    <property type="project" value="InterPro"/>
</dbReference>
<feature type="domain" description="3-hydroxyacyl-CoA dehydrogenase NAD binding" evidence="7">
    <location>
        <begin position="2"/>
        <end position="179"/>
    </location>
</feature>
<feature type="site" description="Important for catalytic activity" evidence="4">
    <location>
        <position position="136"/>
    </location>
</feature>
<evidence type="ECO:0000313" key="9">
    <source>
        <dbReference type="Proteomes" id="UP000321574"/>
    </source>
</evidence>